<sequence length="219" mass="24589">IDYPEVHQGVRGGGGVGAGGNVRIPGMDRGVNIVFDDASVIVKARVRECLEKDPSERTDDDIEQLLVQYINFSLIVKDRVRECLEKDPSERTDDDIEQLLDFTQHLKAFTNMTLAVRKALCGVMVFAVVEKAGTIVMNDGEELDSWSVVINGCVEVELSDGRSQMLQVGDSFGILPTMEKLYHEGVMRTRCDDCQFVCITQTDYYRIQHQVRELLTKPT</sequence>
<dbReference type="RefSeq" id="XP_026687535.1">
    <property type="nucleotide sequence ID" value="XM_026831734.1"/>
</dbReference>
<dbReference type="PROSITE" id="PS50042">
    <property type="entry name" value="CNMP_BINDING_3"/>
    <property type="match status" value="1"/>
</dbReference>
<evidence type="ECO:0000313" key="3">
    <source>
        <dbReference type="RefSeq" id="XP_026687535.1"/>
    </source>
</evidence>
<dbReference type="SUPFAM" id="SSF51206">
    <property type="entry name" value="cAMP-binding domain-like"/>
    <property type="match status" value="1"/>
</dbReference>
<evidence type="ECO:0000313" key="2">
    <source>
        <dbReference type="Proteomes" id="UP000079169"/>
    </source>
</evidence>
<gene>
    <name evidence="3" type="primary">LOC103520716</name>
</gene>
<dbReference type="STRING" id="121845.A0A3Q0JL15"/>
<keyword evidence="2" id="KW-1185">Reference proteome</keyword>
<dbReference type="PaxDb" id="121845-A0A3Q0JL15"/>
<dbReference type="PANTHER" id="PTHR23011">
    <property type="entry name" value="CYCLIC NUCLEOTIDE-BINDING DOMAIN CONTAINING PROTEIN"/>
    <property type="match status" value="1"/>
</dbReference>
<dbReference type="InterPro" id="IPR014710">
    <property type="entry name" value="RmlC-like_jellyroll"/>
</dbReference>
<proteinExistence type="predicted"/>
<dbReference type="GeneID" id="103520716"/>
<feature type="domain" description="Cyclic nucleotide-binding" evidence="1">
    <location>
        <begin position="108"/>
        <end position="219"/>
    </location>
</feature>
<name>A0A3Q0JL15_DIACI</name>
<accession>A0A3Q0JL15</accession>
<organism evidence="2 3">
    <name type="scientific">Diaphorina citri</name>
    <name type="common">Asian citrus psyllid</name>
    <dbReference type="NCBI Taxonomy" id="121845"/>
    <lineage>
        <taxon>Eukaryota</taxon>
        <taxon>Metazoa</taxon>
        <taxon>Ecdysozoa</taxon>
        <taxon>Arthropoda</taxon>
        <taxon>Hexapoda</taxon>
        <taxon>Insecta</taxon>
        <taxon>Pterygota</taxon>
        <taxon>Neoptera</taxon>
        <taxon>Paraneoptera</taxon>
        <taxon>Hemiptera</taxon>
        <taxon>Sternorrhyncha</taxon>
        <taxon>Psylloidea</taxon>
        <taxon>Psyllidae</taxon>
        <taxon>Diaphorininae</taxon>
        <taxon>Diaphorina</taxon>
    </lineage>
</organism>
<reference evidence="3" key="1">
    <citation type="submission" date="2025-08" db="UniProtKB">
        <authorList>
            <consortium name="RefSeq"/>
        </authorList>
    </citation>
    <scope>IDENTIFICATION</scope>
</reference>
<dbReference type="Gene3D" id="2.60.120.10">
    <property type="entry name" value="Jelly Rolls"/>
    <property type="match status" value="1"/>
</dbReference>
<dbReference type="Proteomes" id="UP000079169">
    <property type="component" value="Unplaced"/>
</dbReference>
<protein>
    <submittedName>
        <fullName evidence="3">Rap guanine nucleotide exchange factor 2-like</fullName>
    </submittedName>
</protein>
<dbReference type="InterPro" id="IPR018490">
    <property type="entry name" value="cNMP-bd_dom_sf"/>
</dbReference>
<evidence type="ECO:0000259" key="1">
    <source>
        <dbReference type="PROSITE" id="PS50042"/>
    </source>
</evidence>
<feature type="non-terminal residue" evidence="3">
    <location>
        <position position="219"/>
    </location>
</feature>
<dbReference type="PANTHER" id="PTHR23011:SF28">
    <property type="entry name" value="CYCLIC NUCLEOTIDE-BINDING DOMAIN CONTAINING PROTEIN"/>
    <property type="match status" value="1"/>
</dbReference>
<dbReference type="KEGG" id="dci:103520716"/>
<dbReference type="CDD" id="cd00038">
    <property type="entry name" value="CAP_ED"/>
    <property type="match status" value="1"/>
</dbReference>
<dbReference type="InterPro" id="IPR000595">
    <property type="entry name" value="cNMP-bd_dom"/>
</dbReference>
<feature type="non-terminal residue" evidence="3">
    <location>
        <position position="1"/>
    </location>
</feature>
<dbReference type="AlphaFoldDB" id="A0A3Q0JL15"/>